<dbReference type="HOGENOM" id="CLU_087922_0_0_6"/>
<protein>
    <submittedName>
        <fullName evidence="6">Transcriptional regulator CadC</fullName>
    </submittedName>
</protein>
<dbReference type="GO" id="GO:0003677">
    <property type="term" value="F:DNA binding"/>
    <property type="evidence" value="ECO:0007669"/>
    <property type="project" value="UniProtKB-UniRule"/>
</dbReference>
<dbReference type="SMART" id="SM00862">
    <property type="entry name" value="Trans_reg_C"/>
    <property type="match status" value="1"/>
</dbReference>
<dbReference type="STRING" id="1499686.BN1079_02709"/>
<dbReference type="RefSeq" id="WP_037025118.1">
    <property type="nucleotide sequence ID" value="NZ_CCSF01000001.1"/>
</dbReference>
<dbReference type="EMBL" id="CCSF01000001">
    <property type="protein sequence ID" value="CDZ95376.1"/>
    <property type="molecule type" value="Genomic_DNA"/>
</dbReference>
<evidence type="ECO:0000313" key="7">
    <source>
        <dbReference type="Proteomes" id="UP000053902"/>
    </source>
</evidence>
<dbReference type="InterPro" id="IPR001867">
    <property type="entry name" value="OmpR/PhoB-type_DNA-bd"/>
</dbReference>
<dbReference type="Gene3D" id="1.10.10.10">
    <property type="entry name" value="Winged helix-like DNA-binding domain superfamily/Winged helix DNA-binding domain"/>
    <property type="match status" value="1"/>
</dbReference>
<evidence type="ECO:0000256" key="4">
    <source>
        <dbReference type="SAM" id="Phobius"/>
    </source>
</evidence>
<dbReference type="PROSITE" id="PS51755">
    <property type="entry name" value="OMPR_PHOB"/>
    <property type="match status" value="1"/>
</dbReference>
<dbReference type="InterPro" id="IPR036388">
    <property type="entry name" value="WH-like_DNA-bd_sf"/>
</dbReference>
<dbReference type="Pfam" id="PF00486">
    <property type="entry name" value="Trans_reg_C"/>
    <property type="match status" value="1"/>
</dbReference>
<feature type="region of interest" description="Disordered" evidence="3">
    <location>
        <begin position="139"/>
        <end position="171"/>
    </location>
</feature>
<dbReference type="GO" id="GO:0000160">
    <property type="term" value="P:phosphorelay signal transduction system"/>
    <property type="evidence" value="ECO:0007669"/>
    <property type="project" value="InterPro"/>
</dbReference>
<dbReference type="InterPro" id="IPR016032">
    <property type="entry name" value="Sig_transdc_resp-reg_C-effctor"/>
</dbReference>
<keyword evidence="4" id="KW-1133">Transmembrane helix</keyword>
<evidence type="ECO:0000256" key="3">
    <source>
        <dbReference type="SAM" id="MobiDB-lite"/>
    </source>
</evidence>
<reference evidence="6 7" key="1">
    <citation type="submission" date="2014-07" db="EMBL/GenBank/DDBJ databases">
        <authorList>
            <person name="Urmite Genomes Urmite Genomes"/>
        </authorList>
    </citation>
    <scope>NUCLEOTIDE SEQUENCE [LARGE SCALE GENOMIC DNA]</scope>
    <source>
        <strain evidence="6 7">20_BN</strain>
    </source>
</reference>
<evidence type="ECO:0000256" key="2">
    <source>
        <dbReference type="PROSITE-ProRule" id="PRU01091"/>
    </source>
</evidence>
<name>A0A078LZX6_9PSED</name>
<keyword evidence="7" id="KW-1185">Reference proteome</keyword>
<gene>
    <name evidence="6" type="ORF">BN1079_02709</name>
</gene>
<feature type="domain" description="OmpR/PhoB-type" evidence="5">
    <location>
        <begin position="15"/>
        <end position="120"/>
    </location>
</feature>
<evidence type="ECO:0000313" key="6">
    <source>
        <dbReference type="EMBL" id="CDZ95376.1"/>
    </source>
</evidence>
<organism evidence="6 7">
    <name type="scientific">Pseudomonas saudiphocaensis</name>
    <dbReference type="NCBI Taxonomy" id="1499686"/>
    <lineage>
        <taxon>Bacteria</taxon>
        <taxon>Pseudomonadati</taxon>
        <taxon>Pseudomonadota</taxon>
        <taxon>Gammaproteobacteria</taxon>
        <taxon>Pseudomonadales</taxon>
        <taxon>Pseudomonadaceae</taxon>
        <taxon>Pseudomonas</taxon>
    </lineage>
</organism>
<dbReference type="OrthoDB" id="799930at2"/>
<feature type="DNA-binding region" description="OmpR/PhoB-type" evidence="2">
    <location>
        <begin position="15"/>
        <end position="120"/>
    </location>
</feature>
<evidence type="ECO:0000256" key="1">
    <source>
        <dbReference type="ARBA" id="ARBA00023125"/>
    </source>
</evidence>
<evidence type="ECO:0000259" key="5">
    <source>
        <dbReference type="PROSITE" id="PS51755"/>
    </source>
</evidence>
<dbReference type="AlphaFoldDB" id="A0A078LZX6"/>
<proteinExistence type="predicted"/>
<dbReference type="SUPFAM" id="SSF46894">
    <property type="entry name" value="C-terminal effector domain of the bipartite response regulators"/>
    <property type="match status" value="1"/>
</dbReference>
<keyword evidence="4" id="KW-0812">Transmembrane</keyword>
<sequence length="296" mass="32555">MTSSLPSPAPDAFICPLLKTGRNGCSARFDHALYQLELSHADGSLKKVDLGFSGSRVLERLLLAPGEVVSREELMSYAWANRVVGQGSLSQQIYTLRQLLFDGRNQIIQTLPRRGYLFNPQYLQYLQDDEPTPLALVPPAPATEPAVTTRPPVTERPAPEPGPASHPIPAIQSNRSRTGLWLTGIVLVLLTGLGLLGMQLATLSQEPFFTHQRQVGGVEVLYVEGSQRLLDSLISETEAVVKKLSTLVDKPAQLIVNLSPGFYEIHCLRGEDANWLKIHKDQIRSVTGEFLQGCLQ</sequence>
<dbReference type="Proteomes" id="UP000053902">
    <property type="component" value="Unassembled WGS sequence"/>
</dbReference>
<dbReference type="eggNOG" id="COG3710">
    <property type="taxonomic scope" value="Bacteria"/>
</dbReference>
<keyword evidence="4" id="KW-0472">Membrane</keyword>
<feature type="transmembrane region" description="Helical" evidence="4">
    <location>
        <begin position="180"/>
        <end position="203"/>
    </location>
</feature>
<dbReference type="GO" id="GO:0006355">
    <property type="term" value="P:regulation of DNA-templated transcription"/>
    <property type="evidence" value="ECO:0007669"/>
    <property type="project" value="InterPro"/>
</dbReference>
<keyword evidence="1 2" id="KW-0238">DNA-binding</keyword>
<feature type="compositionally biased region" description="Low complexity" evidence="3">
    <location>
        <begin position="143"/>
        <end position="156"/>
    </location>
</feature>
<dbReference type="CDD" id="cd00383">
    <property type="entry name" value="trans_reg_C"/>
    <property type="match status" value="1"/>
</dbReference>
<accession>A0A078LZX6</accession>